<dbReference type="AlphaFoldDB" id="A0A9P4LG52"/>
<reference evidence="2" key="1">
    <citation type="journal article" date="2020" name="Stud. Mycol.">
        <title>101 Dothideomycetes genomes: a test case for predicting lifestyles and emergence of pathogens.</title>
        <authorList>
            <person name="Haridas S."/>
            <person name="Albert R."/>
            <person name="Binder M."/>
            <person name="Bloem J."/>
            <person name="Labutti K."/>
            <person name="Salamov A."/>
            <person name="Andreopoulos B."/>
            <person name="Baker S."/>
            <person name="Barry K."/>
            <person name="Bills G."/>
            <person name="Bluhm B."/>
            <person name="Cannon C."/>
            <person name="Castanera R."/>
            <person name="Culley D."/>
            <person name="Daum C."/>
            <person name="Ezra D."/>
            <person name="Gonzalez J."/>
            <person name="Henrissat B."/>
            <person name="Kuo A."/>
            <person name="Liang C."/>
            <person name="Lipzen A."/>
            <person name="Lutzoni F."/>
            <person name="Magnuson J."/>
            <person name="Mondo S."/>
            <person name="Nolan M."/>
            <person name="Ohm R."/>
            <person name="Pangilinan J."/>
            <person name="Park H.-J."/>
            <person name="Ramirez L."/>
            <person name="Alfaro M."/>
            <person name="Sun H."/>
            <person name="Tritt A."/>
            <person name="Yoshinaga Y."/>
            <person name="Zwiers L.-H."/>
            <person name="Turgeon B."/>
            <person name="Goodwin S."/>
            <person name="Spatafora J."/>
            <person name="Crous P."/>
            <person name="Grigoriev I."/>
        </authorList>
    </citation>
    <scope>NUCLEOTIDE SEQUENCE</scope>
    <source>
        <strain evidence="2">CBS 110217</strain>
    </source>
</reference>
<dbReference type="GO" id="GO:0005524">
    <property type="term" value="F:ATP binding"/>
    <property type="evidence" value="ECO:0007669"/>
    <property type="project" value="InterPro"/>
</dbReference>
<dbReference type="Gene3D" id="3.30.200.20">
    <property type="entry name" value="Phosphorylase Kinase, domain 1"/>
    <property type="match status" value="1"/>
</dbReference>
<dbReference type="Proteomes" id="UP000799777">
    <property type="component" value="Unassembled WGS sequence"/>
</dbReference>
<dbReference type="PANTHER" id="PTHR44167">
    <property type="entry name" value="OVARIAN-SPECIFIC SERINE/THREONINE-PROTEIN KINASE LOK-RELATED"/>
    <property type="match status" value="1"/>
</dbReference>
<dbReference type="OrthoDB" id="1668230at2759"/>
<accession>A0A9P4LG52</accession>
<dbReference type="PROSITE" id="PS50011">
    <property type="entry name" value="PROTEIN_KINASE_DOM"/>
    <property type="match status" value="1"/>
</dbReference>
<dbReference type="InterPro" id="IPR000719">
    <property type="entry name" value="Prot_kinase_dom"/>
</dbReference>
<dbReference type="Pfam" id="PF00069">
    <property type="entry name" value="Pkinase"/>
    <property type="match status" value="1"/>
</dbReference>
<dbReference type="EMBL" id="ML978315">
    <property type="protein sequence ID" value="KAF2023973.1"/>
    <property type="molecule type" value="Genomic_DNA"/>
</dbReference>
<dbReference type="PANTHER" id="PTHR44167:SF24">
    <property type="entry name" value="SERINE_THREONINE-PROTEIN KINASE CHK2"/>
    <property type="match status" value="1"/>
</dbReference>
<keyword evidence="3" id="KW-1185">Reference proteome</keyword>
<comment type="caution">
    <text evidence="2">The sequence shown here is derived from an EMBL/GenBank/DDBJ whole genome shotgun (WGS) entry which is preliminary data.</text>
</comment>
<keyword evidence="2" id="KW-0808">Transferase</keyword>
<evidence type="ECO:0000259" key="1">
    <source>
        <dbReference type="PROSITE" id="PS50011"/>
    </source>
</evidence>
<evidence type="ECO:0000313" key="2">
    <source>
        <dbReference type="EMBL" id="KAF2023973.1"/>
    </source>
</evidence>
<dbReference type="SMART" id="SM00220">
    <property type="entry name" value="S_TKc"/>
    <property type="match status" value="1"/>
</dbReference>
<name>A0A9P4LG52_9PLEO</name>
<feature type="domain" description="Protein kinase" evidence="1">
    <location>
        <begin position="1"/>
        <end position="216"/>
    </location>
</feature>
<organism evidence="2 3">
    <name type="scientific">Setomelanomma holmii</name>
    <dbReference type="NCBI Taxonomy" id="210430"/>
    <lineage>
        <taxon>Eukaryota</taxon>
        <taxon>Fungi</taxon>
        <taxon>Dikarya</taxon>
        <taxon>Ascomycota</taxon>
        <taxon>Pezizomycotina</taxon>
        <taxon>Dothideomycetes</taxon>
        <taxon>Pleosporomycetidae</taxon>
        <taxon>Pleosporales</taxon>
        <taxon>Pleosporineae</taxon>
        <taxon>Phaeosphaeriaceae</taxon>
        <taxon>Setomelanomma</taxon>
    </lineage>
</organism>
<proteinExistence type="predicted"/>
<dbReference type="InterPro" id="IPR011009">
    <property type="entry name" value="Kinase-like_dom_sf"/>
</dbReference>
<gene>
    <name evidence="2" type="ORF">EK21DRAFT_105000</name>
</gene>
<dbReference type="Gene3D" id="1.10.510.10">
    <property type="entry name" value="Transferase(Phosphotransferase) domain 1"/>
    <property type="match status" value="1"/>
</dbReference>
<sequence length="216" mass="24561">MAAKTYRIGNVVRKECHILEDDEITKQNREACETEALVYRILGHHQRIAECLSISPTNDYIELEYYPRNNLKAHLNENRNNITAVDLKRWAFQMVESVAYIHSKGISHADLRLEQWLVDASLNARLSDFNGAGYEEQPSLRLEARRPLGLEIPSHCLPRDLGEAPTVLSDIFALGSSIYELMVGQTPFEGLDDENIQRMFQRGDFPSTNGFIAALL</sequence>
<keyword evidence="2" id="KW-0418">Kinase</keyword>
<dbReference type="GO" id="GO:0004672">
    <property type="term" value="F:protein kinase activity"/>
    <property type="evidence" value="ECO:0007669"/>
    <property type="project" value="InterPro"/>
</dbReference>
<dbReference type="SUPFAM" id="SSF56112">
    <property type="entry name" value="Protein kinase-like (PK-like)"/>
    <property type="match status" value="1"/>
</dbReference>
<evidence type="ECO:0000313" key="3">
    <source>
        <dbReference type="Proteomes" id="UP000799777"/>
    </source>
</evidence>
<protein>
    <submittedName>
        <fullName evidence="2">Kinase-like protein</fullName>
    </submittedName>
</protein>